<dbReference type="Proteomes" id="UP000243579">
    <property type="component" value="Unassembled WGS sequence"/>
</dbReference>
<sequence>MLSYVVQERLDASRIFNMDESGFLSHSKSKKVVAAKGSPNVWAQTMASSFHLTYATCVSASGFIVPP</sequence>
<accession>A0A1V9YRQ3</accession>
<evidence type="ECO:0000313" key="2">
    <source>
        <dbReference type="Proteomes" id="UP000243579"/>
    </source>
</evidence>
<dbReference type="EMBL" id="JNBR01001375">
    <property type="protein sequence ID" value="OQR88361.1"/>
    <property type="molecule type" value="Genomic_DNA"/>
</dbReference>
<protein>
    <recommendedName>
        <fullName evidence="3">DDE-1 domain-containing protein</fullName>
    </recommendedName>
</protein>
<organism evidence="1 2">
    <name type="scientific">Achlya hypogyna</name>
    <name type="common">Oomycete</name>
    <name type="synonym">Protoachlya hypogyna</name>
    <dbReference type="NCBI Taxonomy" id="1202772"/>
    <lineage>
        <taxon>Eukaryota</taxon>
        <taxon>Sar</taxon>
        <taxon>Stramenopiles</taxon>
        <taxon>Oomycota</taxon>
        <taxon>Saprolegniomycetes</taxon>
        <taxon>Saprolegniales</taxon>
        <taxon>Achlyaceae</taxon>
        <taxon>Achlya</taxon>
    </lineage>
</organism>
<dbReference type="OrthoDB" id="6756758at2759"/>
<keyword evidence="2" id="KW-1185">Reference proteome</keyword>
<name>A0A1V9YRQ3_ACHHY</name>
<proteinExistence type="predicted"/>
<gene>
    <name evidence="1" type="ORF">ACHHYP_20304</name>
</gene>
<evidence type="ECO:0008006" key="3">
    <source>
        <dbReference type="Google" id="ProtNLM"/>
    </source>
</evidence>
<dbReference type="AlphaFoldDB" id="A0A1V9YRQ3"/>
<comment type="caution">
    <text evidence="1">The sequence shown here is derived from an EMBL/GenBank/DDBJ whole genome shotgun (WGS) entry which is preliminary data.</text>
</comment>
<reference evidence="1 2" key="1">
    <citation type="journal article" date="2014" name="Genome Biol. Evol.">
        <title>The secreted proteins of Achlya hypogyna and Thraustotheca clavata identify the ancestral oomycete secretome and reveal gene acquisitions by horizontal gene transfer.</title>
        <authorList>
            <person name="Misner I."/>
            <person name="Blouin N."/>
            <person name="Leonard G."/>
            <person name="Richards T.A."/>
            <person name="Lane C.E."/>
        </authorList>
    </citation>
    <scope>NUCLEOTIDE SEQUENCE [LARGE SCALE GENOMIC DNA]</scope>
    <source>
        <strain evidence="1 2">ATCC 48635</strain>
    </source>
</reference>
<feature type="non-terminal residue" evidence="1">
    <location>
        <position position="67"/>
    </location>
</feature>
<evidence type="ECO:0000313" key="1">
    <source>
        <dbReference type="EMBL" id="OQR88361.1"/>
    </source>
</evidence>